<dbReference type="PANTHER" id="PTHR30212:SF2">
    <property type="entry name" value="PROTEIN YIIM"/>
    <property type="match status" value="1"/>
</dbReference>
<evidence type="ECO:0000313" key="3">
    <source>
        <dbReference type="Proteomes" id="UP000295198"/>
    </source>
</evidence>
<dbReference type="RefSeq" id="WP_134716570.1">
    <property type="nucleotide sequence ID" value="NZ_SDKM01000011.1"/>
</dbReference>
<dbReference type="InterPro" id="IPR005302">
    <property type="entry name" value="MoCF_Sase_C"/>
</dbReference>
<name>A0A4Q4ZEM0_9ACTN</name>
<keyword evidence="3" id="KW-1185">Reference proteome</keyword>
<reference evidence="2 3" key="1">
    <citation type="submission" date="2019-01" db="EMBL/GenBank/DDBJ databases">
        <title>Nocardioides guangzhouensis sp. nov., an actinobacterium isolated from soil.</title>
        <authorList>
            <person name="Fu Y."/>
            <person name="Cai Y."/>
            <person name="Lin Z."/>
            <person name="Chen P."/>
        </authorList>
    </citation>
    <scope>NUCLEOTIDE SEQUENCE [LARGE SCALE GENOMIC DNA]</scope>
    <source>
        <strain evidence="2 3">130</strain>
    </source>
</reference>
<dbReference type="InterPro" id="IPR011037">
    <property type="entry name" value="Pyrv_Knase-like_insert_dom_sf"/>
</dbReference>
<comment type="caution">
    <text evidence="2">The sequence shown here is derived from an EMBL/GenBank/DDBJ whole genome shotgun (WGS) entry which is preliminary data.</text>
</comment>
<dbReference type="GO" id="GO:0003824">
    <property type="term" value="F:catalytic activity"/>
    <property type="evidence" value="ECO:0007669"/>
    <property type="project" value="InterPro"/>
</dbReference>
<sequence length="216" mass="23820">MSALVRSVNVGLPQEAAWAEIGRTSIDKHAVNGLVRVRRLGLEGDQVSDTRHHGGVDQAVYAFAREDLDAWAERLGRDVRDGQFGENLTTEGIDVNEAEVGEHWRIGTAVLEVASIRIPCKEFKCWMGESGYDRTAWVKRFAAVARPGPYLRVVEEGALSVGDPIEVVRRPGHGVTVSTMFRALTTDRELLPELLRVDGLVDEAREKAETYVAARG</sequence>
<dbReference type="Proteomes" id="UP000295198">
    <property type="component" value="Unassembled WGS sequence"/>
</dbReference>
<dbReference type="PANTHER" id="PTHR30212">
    <property type="entry name" value="PROTEIN YIIM"/>
    <property type="match status" value="1"/>
</dbReference>
<accession>A0A4Q4ZEM0</accession>
<dbReference type="PROSITE" id="PS51340">
    <property type="entry name" value="MOSC"/>
    <property type="match status" value="1"/>
</dbReference>
<dbReference type="EMBL" id="SDKM01000011">
    <property type="protein sequence ID" value="RYP86523.1"/>
    <property type="molecule type" value="Genomic_DNA"/>
</dbReference>
<dbReference type="SUPFAM" id="SSF50800">
    <property type="entry name" value="PK beta-barrel domain-like"/>
    <property type="match status" value="1"/>
</dbReference>
<dbReference type="GO" id="GO:0030151">
    <property type="term" value="F:molybdenum ion binding"/>
    <property type="evidence" value="ECO:0007669"/>
    <property type="project" value="InterPro"/>
</dbReference>
<organism evidence="2 3">
    <name type="scientific">Nocardioides guangzhouensis</name>
    <dbReference type="NCBI Taxonomy" id="2497878"/>
    <lineage>
        <taxon>Bacteria</taxon>
        <taxon>Bacillati</taxon>
        <taxon>Actinomycetota</taxon>
        <taxon>Actinomycetes</taxon>
        <taxon>Propionibacteriales</taxon>
        <taxon>Nocardioidaceae</taxon>
        <taxon>Nocardioides</taxon>
    </lineage>
</organism>
<evidence type="ECO:0000313" key="2">
    <source>
        <dbReference type="EMBL" id="RYP86523.1"/>
    </source>
</evidence>
<evidence type="ECO:0000259" key="1">
    <source>
        <dbReference type="PROSITE" id="PS51340"/>
    </source>
</evidence>
<dbReference type="InterPro" id="IPR052353">
    <property type="entry name" value="Benzoxazolinone_Detox_Enz"/>
</dbReference>
<dbReference type="OrthoDB" id="9786134at2"/>
<dbReference type="GO" id="GO:0030170">
    <property type="term" value="F:pyridoxal phosphate binding"/>
    <property type="evidence" value="ECO:0007669"/>
    <property type="project" value="InterPro"/>
</dbReference>
<protein>
    <submittedName>
        <fullName evidence="2">MOSC domain-containing protein</fullName>
    </submittedName>
</protein>
<gene>
    <name evidence="2" type="ORF">EKO23_09510</name>
</gene>
<feature type="domain" description="MOSC" evidence="1">
    <location>
        <begin position="29"/>
        <end position="168"/>
    </location>
</feature>
<proteinExistence type="predicted"/>
<dbReference type="Gene3D" id="2.40.33.20">
    <property type="entry name" value="PK beta-barrel domain-like"/>
    <property type="match status" value="1"/>
</dbReference>
<dbReference type="AlphaFoldDB" id="A0A4Q4ZEM0"/>
<dbReference type="Pfam" id="PF03473">
    <property type="entry name" value="MOSC"/>
    <property type="match status" value="1"/>
</dbReference>